<reference evidence="1 2" key="1">
    <citation type="submission" date="2018-08" db="EMBL/GenBank/DDBJ databases">
        <title>Aphanomyces genome sequencing and annotation.</title>
        <authorList>
            <person name="Minardi D."/>
            <person name="Oidtmann B."/>
            <person name="Van Der Giezen M."/>
            <person name="Studholme D.J."/>
        </authorList>
    </citation>
    <scope>NUCLEOTIDE SEQUENCE [LARGE SCALE GENOMIC DNA]</scope>
    <source>
        <strain evidence="1 2">Si</strain>
    </source>
</reference>
<dbReference type="EMBL" id="QUTB01002870">
    <property type="protein sequence ID" value="RHY70912.1"/>
    <property type="molecule type" value="Genomic_DNA"/>
</dbReference>
<sequence length="193" mass="21614">SSLVMSPSISIAPYSGGILDFSPQSFAAWKLQFENHDSSIGFSRYYLDSAYVPPTLKRDAYAKGKEALDYDRMMNPDTYSLDNYEAAGLAARKVIVAKAESDTLRTATTETQEEVHSKARANAVQYLLSSFAPSVRTVWDSYTSPSLLWTAILERYEVHNNVNDPTTLIAMINELKYSSVLALTLFLPHWPAW</sequence>
<evidence type="ECO:0000313" key="1">
    <source>
        <dbReference type="EMBL" id="RHY70912.1"/>
    </source>
</evidence>
<protein>
    <submittedName>
        <fullName evidence="1">Uncharacterized protein</fullName>
    </submittedName>
</protein>
<comment type="caution">
    <text evidence="1">The sequence shown here is derived from an EMBL/GenBank/DDBJ whole genome shotgun (WGS) entry which is preliminary data.</text>
</comment>
<gene>
    <name evidence="1" type="ORF">DYB34_014261</name>
</gene>
<name>A0A418CAP4_APHAT</name>
<dbReference type="Proteomes" id="UP000283543">
    <property type="component" value="Unassembled WGS sequence"/>
</dbReference>
<feature type="non-terminal residue" evidence="1">
    <location>
        <position position="1"/>
    </location>
</feature>
<proteinExistence type="predicted"/>
<evidence type="ECO:0000313" key="2">
    <source>
        <dbReference type="Proteomes" id="UP000283543"/>
    </source>
</evidence>
<dbReference type="VEuPathDB" id="FungiDB:H257_16275"/>
<accession>A0A418CAP4</accession>
<organism evidence="1 2">
    <name type="scientific">Aphanomyces astaci</name>
    <name type="common">Crayfish plague agent</name>
    <dbReference type="NCBI Taxonomy" id="112090"/>
    <lineage>
        <taxon>Eukaryota</taxon>
        <taxon>Sar</taxon>
        <taxon>Stramenopiles</taxon>
        <taxon>Oomycota</taxon>
        <taxon>Saprolegniomycetes</taxon>
        <taxon>Saprolegniales</taxon>
        <taxon>Verrucalvaceae</taxon>
        <taxon>Aphanomyces</taxon>
    </lineage>
</organism>
<dbReference type="AlphaFoldDB" id="A0A418CAP4"/>